<feature type="transmembrane region" description="Helical" evidence="5">
    <location>
        <begin position="58"/>
        <end position="84"/>
    </location>
</feature>
<dbReference type="GO" id="GO:0140359">
    <property type="term" value="F:ABC-type transporter activity"/>
    <property type="evidence" value="ECO:0007669"/>
    <property type="project" value="InterPro"/>
</dbReference>
<organism evidence="7">
    <name type="scientific">marine metagenome</name>
    <dbReference type="NCBI Taxonomy" id="408172"/>
    <lineage>
        <taxon>unclassified sequences</taxon>
        <taxon>metagenomes</taxon>
        <taxon>ecological metagenomes</taxon>
    </lineage>
</organism>
<dbReference type="PRINTS" id="PR00164">
    <property type="entry name" value="ABC2TRNSPORT"/>
</dbReference>
<dbReference type="AlphaFoldDB" id="A0A382YXB1"/>
<dbReference type="PROSITE" id="PS51012">
    <property type="entry name" value="ABC_TM2"/>
    <property type="match status" value="1"/>
</dbReference>
<dbReference type="NCBIfam" id="NF011648">
    <property type="entry name" value="PRK15066.1"/>
    <property type="match status" value="1"/>
</dbReference>
<evidence type="ECO:0000256" key="4">
    <source>
        <dbReference type="ARBA" id="ARBA00023136"/>
    </source>
</evidence>
<keyword evidence="2 5" id="KW-0812">Transmembrane</keyword>
<dbReference type="Pfam" id="PF01061">
    <property type="entry name" value="ABC2_membrane"/>
    <property type="match status" value="1"/>
</dbReference>
<keyword evidence="3 5" id="KW-1133">Transmembrane helix</keyword>
<evidence type="ECO:0000256" key="2">
    <source>
        <dbReference type="ARBA" id="ARBA00022692"/>
    </source>
</evidence>
<feature type="transmembrane region" description="Helical" evidence="5">
    <location>
        <begin position="170"/>
        <end position="191"/>
    </location>
</feature>
<gene>
    <name evidence="7" type="ORF">METZ01_LOCUS440594</name>
</gene>
<dbReference type="InterPro" id="IPR047817">
    <property type="entry name" value="ABC2_TM_bact-type"/>
</dbReference>
<comment type="subcellular location">
    <subcellularLocation>
        <location evidence="1">Membrane</location>
        <topology evidence="1">Multi-pass membrane protein</topology>
    </subcellularLocation>
</comment>
<dbReference type="InterPro" id="IPR000412">
    <property type="entry name" value="ABC_2_transport"/>
</dbReference>
<evidence type="ECO:0000259" key="6">
    <source>
        <dbReference type="PROSITE" id="PS51012"/>
    </source>
</evidence>
<dbReference type="InterPro" id="IPR052522">
    <property type="entry name" value="ABC-2_transport_permease"/>
</dbReference>
<reference evidence="7" key="1">
    <citation type="submission" date="2018-05" db="EMBL/GenBank/DDBJ databases">
        <authorList>
            <person name="Lanie J.A."/>
            <person name="Ng W.-L."/>
            <person name="Kazmierczak K.M."/>
            <person name="Andrzejewski T.M."/>
            <person name="Davidsen T.M."/>
            <person name="Wayne K.J."/>
            <person name="Tettelin H."/>
            <person name="Glass J.I."/>
            <person name="Rusch D."/>
            <person name="Podicherti R."/>
            <person name="Tsui H.-C.T."/>
            <person name="Winkler M.E."/>
        </authorList>
    </citation>
    <scope>NUCLEOTIDE SEQUENCE</scope>
</reference>
<dbReference type="PANTHER" id="PTHR43332">
    <property type="entry name" value="INNER MEMBRANE TRANSPORT PERMEASE YADH-RELATED"/>
    <property type="match status" value="1"/>
</dbReference>
<feature type="transmembrane region" description="Helical" evidence="5">
    <location>
        <begin position="23"/>
        <end position="46"/>
    </location>
</feature>
<accession>A0A382YXB1</accession>
<evidence type="ECO:0000256" key="3">
    <source>
        <dbReference type="ARBA" id="ARBA00022989"/>
    </source>
</evidence>
<proteinExistence type="predicted"/>
<dbReference type="EMBL" id="UINC01179188">
    <property type="protein sequence ID" value="SVD87740.1"/>
    <property type="molecule type" value="Genomic_DNA"/>
</dbReference>
<dbReference type="PANTHER" id="PTHR43332:SF2">
    <property type="entry name" value="INNER MEMBRANE TRANSPORT PERMEASE YADH"/>
    <property type="match status" value="1"/>
</dbReference>
<name>A0A382YXB1_9ZZZZ</name>
<feature type="transmembrane region" description="Helical" evidence="5">
    <location>
        <begin position="139"/>
        <end position="164"/>
    </location>
</feature>
<sequence>MRTEFLIAYQTIVRKEFLRFARIWIQTILPSVITIFLYITIFGNFIGSRIGEIKGFSYIDYIIPGLVIMPIISNSYMNVVGSFYSSRFQRSCEELLVSPVPNSIILLGYITGGVIRAFVVGVAVFAVTTFFTDIEIANLSFVVLITFLTAFLFSTAGFINAVFAKSFDDINIITTFVLTPLTYLGGTFYSIEALPQFW</sequence>
<feature type="domain" description="ABC transmembrane type-2" evidence="6">
    <location>
        <begin position="22"/>
        <end position="198"/>
    </location>
</feature>
<protein>
    <recommendedName>
        <fullName evidence="6">ABC transmembrane type-2 domain-containing protein</fullName>
    </recommendedName>
</protein>
<evidence type="ECO:0000256" key="1">
    <source>
        <dbReference type="ARBA" id="ARBA00004141"/>
    </source>
</evidence>
<keyword evidence="4 5" id="KW-0472">Membrane</keyword>
<feature type="non-terminal residue" evidence="7">
    <location>
        <position position="198"/>
    </location>
</feature>
<evidence type="ECO:0000256" key="5">
    <source>
        <dbReference type="SAM" id="Phobius"/>
    </source>
</evidence>
<dbReference type="GO" id="GO:0043190">
    <property type="term" value="C:ATP-binding cassette (ABC) transporter complex"/>
    <property type="evidence" value="ECO:0007669"/>
    <property type="project" value="InterPro"/>
</dbReference>
<feature type="transmembrane region" description="Helical" evidence="5">
    <location>
        <begin position="104"/>
        <end position="127"/>
    </location>
</feature>
<evidence type="ECO:0000313" key="7">
    <source>
        <dbReference type="EMBL" id="SVD87740.1"/>
    </source>
</evidence>
<dbReference type="InterPro" id="IPR013525">
    <property type="entry name" value="ABC2_TM"/>
</dbReference>